<comment type="similarity">
    <text evidence="4 19">Belongs to the homoserine dehydrogenase family.</text>
</comment>
<keyword evidence="9 17" id="KW-0521">NADP</keyword>
<dbReference type="NCBIfam" id="NF004976">
    <property type="entry name" value="PRK06349.1"/>
    <property type="match status" value="1"/>
</dbReference>
<dbReference type="InterPro" id="IPR019811">
    <property type="entry name" value="HDH_CS"/>
</dbReference>
<evidence type="ECO:0000313" key="21">
    <source>
        <dbReference type="EMBL" id="MDY5155244.1"/>
    </source>
</evidence>
<sequence>MQEVKIALLGAGTVGAQVARLLTVHQDELNVRAGAKLTLIGVAVRNINSQRDWDIPSELLTTDAYSIIRQADVVIELMGGIHPAREYILEAFKNGASVVTGNKALLAEYGPELHDAADEAQVDLYYEAAVGGAVPVVYGLRESLSGDRITHVLGIVNGTTNYILDEMTTKGLSYEVALKKAQELGFAEADPTADVDGFDAAAKCALLASLAFHTRVSLSDVPTEGIRGITPGIIASAKANNYTVKLVASAKRREDGIELFVGPALIPNAHPLANIRGAYNAIVVEGEAADRLMFYGPGAGGAPTASAVLSDLVAAANHKANGGFAPRELVYGDTPILDGSKATSRYQLKMVVQDSVGVLHAIMGVFAKNNVSISDVSQENENDGKENTCYLTVTTHEAVYADLQNTIDELNNASQAVTRFTSILRVENA</sequence>
<keyword evidence="7 18" id="KW-0028">Amino-acid biosynthesis</keyword>
<reference evidence="21" key="1">
    <citation type="submission" date="2023-10" db="EMBL/GenBank/DDBJ databases">
        <title>Whole Genome based description of the genera Actinobaculum and Actinotignum reveals a complex phylogenetic relationship within the species included in the genus Actinotignum.</title>
        <authorList>
            <person name="Jensen C.S."/>
            <person name="Dargis R."/>
            <person name="Kemp M."/>
            <person name="Christensen J.J."/>
        </authorList>
    </citation>
    <scope>NUCLEOTIDE SEQUENCE</scope>
    <source>
        <strain evidence="21">SLA_B511</strain>
    </source>
</reference>
<dbReference type="PROSITE" id="PS51671">
    <property type="entry name" value="ACT"/>
    <property type="match status" value="1"/>
</dbReference>
<dbReference type="PROSITE" id="PS01042">
    <property type="entry name" value="HOMOSER_DHGENASE"/>
    <property type="match status" value="1"/>
</dbReference>
<dbReference type="InterPro" id="IPR036291">
    <property type="entry name" value="NAD(P)-bd_dom_sf"/>
</dbReference>
<evidence type="ECO:0000313" key="22">
    <source>
        <dbReference type="Proteomes" id="UP001281731"/>
    </source>
</evidence>
<dbReference type="InterPro" id="IPR002912">
    <property type="entry name" value="ACT_dom"/>
</dbReference>
<evidence type="ECO:0000256" key="1">
    <source>
        <dbReference type="ARBA" id="ARBA00001920"/>
    </source>
</evidence>
<proteinExistence type="inferred from homology"/>
<dbReference type="InterPro" id="IPR016204">
    <property type="entry name" value="HDH"/>
</dbReference>
<evidence type="ECO:0000256" key="4">
    <source>
        <dbReference type="ARBA" id="ARBA00006753"/>
    </source>
</evidence>
<evidence type="ECO:0000256" key="15">
    <source>
        <dbReference type="ARBA" id="ARBA00049031"/>
    </source>
</evidence>
<comment type="catalytic activity">
    <reaction evidence="14">
        <text>L-homoserine + NADP(+) = L-aspartate 4-semialdehyde + NADPH + H(+)</text>
        <dbReference type="Rhea" id="RHEA:15761"/>
        <dbReference type="ChEBI" id="CHEBI:15378"/>
        <dbReference type="ChEBI" id="CHEBI:57476"/>
        <dbReference type="ChEBI" id="CHEBI:57783"/>
        <dbReference type="ChEBI" id="CHEBI:58349"/>
        <dbReference type="ChEBI" id="CHEBI:537519"/>
        <dbReference type="EC" id="1.1.1.3"/>
    </reaction>
    <physiologicalReaction direction="right-to-left" evidence="14">
        <dbReference type="Rhea" id="RHEA:15763"/>
    </physiologicalReaction>
</comment>
<keyword evidence="12 18" id="KW-0486">Methionine biosynthesis</keyword>
<dbReference type="Gene3D" id="3.40.50.720">
    <property type="entry name" value="NAD(P)-binding Rossmann-like Domain"/>
    <property type="match status" value="1"/>
</dbReference>
<dbReference type="CDD" id="cd04881">
    <property type="entry name" value="ACT_HSDH-Hom"/>
    <property type="match status" value="1"/>
</dbReference>
<evidence type="ECO:0000256" key="6">
    <source>
        <dbReference type="ARBA" id="ARBA00013376"/>
    </source>
</evidence>
<accession>A0AAW9HUC3</accession>
<dbReference type="GO" id="GO:0009088">
    <property type="term" value="P:threonine biosynthetic process"/>
    <property type="evidence" value="ECO:0007669"/>
    <property type="project" value="UniProtKB-KW"/>
</dbReference>
<dbReference type="Gene3D" id="3.30.360.10">
    <property type="entry name" value="Dihydrodipicolinate Reductase, domain 2"/>
    <property type="match status" value="1"/>
</dbReference>
<dbReference type="Pfam" id="PF00742">
    <property type="entry name" value="Homoserine_dh"/>
    <property type="match status" value="1"/>
</dbReference>
<dbReference type="AlphaFoldDB" id="A0AAW9HUC3"/>
<feature type="binding site" evidence="17">
    <location>
        <position position="103"/>
    </location>
    <ligand>
        <name>NADPH</name>
        <dbReference type="ChEBI" id="CHEBI:57783"/>
    </ligand>
</feature>
<dbReference type="GO" id="GO:0009086">
    <property type="term" value="P:methionine biosynthetic process"/>
    <property type="evidence" value="ECO:0007669"/>
    <property type="project" value="UniProtKB-KW"/>
</dbReference>
<evidence type="ECO:0000256" key="18">
    <source>
        <dbReference type="RuleBase" id="RU000579"/>
    </source>
</evidence>
<feature type="binding site" evidence="17">
    <location>
        <position position="188"/>
    </location>
    <ligand>
        <name>L-homoserine</name>
        <dbReference type="ChEBI" id="CHEBI:57476"/>
    </ligand>
</feature>
<evidence type="ECO:0000256" key="17">
    <source>
        <dbReference type="PIRSR" id="PIRSR000098-2"/>
    </source>
</evidence>
<comment type="cofactor">
    <cofactor evidence="1">
        <name>a metal cation</name>
        <dbReference type="ChEBI" id="CHEBI:25213"/>
    </cofactor>
</comment>
<comment type="caution">
    <text evidence="21">The sequence shown here is derived from an EMBL/GenBank/DDBJ whole genome shotgun (WGS) entry which is preliminary data.</text>
</comment>
<dbReference type="SUPFAM" id="SSF55347">
    <property type="entry name" value="Glyceraldehyde-3-phosphate dehydrogenase-like, C-terminal domain"/>
    <property type="match status" value="1"/>
</dbReference>
<feature type="active site" description="Proton donor" evidence="16">
    <location>
        <position position="203"/>
    </location>
</feature>
<evidence type="ECO:0000256" key="5">
    <source>
        <dbReference type="ARBA" id="ARBA00013213"/>
    </source>
</evidence>
<organism evidence="21 22">
    <name type="scientific">Actinotignum urinale</name>
    <dbReference type="NCBI Taxonomy" id="190146"/>
    <lineage>
        <taxon>Bacteria</taxon>
        <taxon>Bacillati</taxon>
        <taxon>Actinomycetota</taxon>
        <taxon>Actinomycetes</taxon>
        <taxon>Actinomycetales</taxon>
        <taxon>Actinomycetaceae</taxon>
        <taxon>Actinotignum</taxon>
    </lineage>
</organism>
<comment type="pathway">
    <text evidence="2 18">Amino-acid biosynthesis; L-threonine biosynthesis; L-threonine from L-aspartate: step 3/5.</text>
</comment>
<dbReference type="PANTHER" id="PTHR43331">
    <property type="entry name" value="HOMOSERINE DEHYDROGENASE"/>
    <property type="match status" value="1"/>
</dbReference>
<evidence type="ECO:0000256" key="10">
    <source>
        <dbReference type="ARBA" id="ARBA00023002"/>
    </source>
</evidence>
<dbReference type="PIRSF" id="PIRSF000098">
    <property type="entry name" value="Homoser_dehydrog"/>
    <property type="match status" value="1"/>
</dbReference>
<evidence type="ECO:0000256" key="12">
    <source>
        <dbReference type="ARBA" id="ARBA00023167"/>
    </source>
</evidence>
<keyword evidence="11" id="KW-0915">Sodium</keyword>
<dbReference type="InterPro" id="IPR001342">
    <property type="entry name" value="HDH_cat"/>
</dbReference>
<dbReference type="EC" id="1.1.1.3" evidence="5 18"/>
<comment type="function">
    <text evidence="13">Catalyzes the conversion of L-aspartate-beta-semialdehyde (L-Asa) to L-homoserine (L-Hse), the third step in the biosynthesis of threonine and methionine from aspartate.</text>
</comment>
<dbReference type="InterPro" id="IPR045865">
    <property type="entry name" value="ACT-like_dom_sf"/>
</dbReference>
<dbReference type="PANTHER" id="PTHR43331:SF1">
    <property type="entry name" value="HOMOSERINE DEHYDROGENASE"/>
    <property type="match status" value="1"/>
</dbReference>
<feature type="binding site" evidence="17">
    <location>
        <begin position="9"/>
        <end position="16"/>
    </location>
    <ligand>
        <name>NADP(+)</name>
        <dbReference type="ChEBI" id="CHEBI:58349"/>
    </ligand>
</feature>
<evidence type="ECO:0000256" key="8">
    <source>
        <dbReference type="ARBA" id="ARBA00022697"/>
    </source>
</evidence>
<dbReference type="InterPro" id="IPR005106">
    <property type="entry name" value="Asp/hSer_DH_NAD-bd"/>
</dbReference>
<dbReference type="FunFam" id="3.30.360.10:FF:000005">
    <property type="entry name" value="Homoserine dehydrogenase"/>
    <property type="match status" value="1"/>
</dbReference>
<dbReference type="EMBL" id="JAWNGC010000006">
    <property type="protein sequence ID" value="MDY5155244.1"/>
    <property type="molecule type" value="Genomic_DNA"/>
</dbReference>
<dbReference type="Proteomes" id="UP001281731">
    <property type="component" value="Unassembled WGS sequence"/>
</dbReference>
<gene>
    <name evidence="21" type="ORF">R6G80_05830</name>
</gene>
<comment type="pathway">
    <text evidence="3 18">Amino-acid biosynthesis; L-methionine biosynthesis via de novo pathway; L-homoserine from L-aspartate: step 3/3.</text>
</comment>
<dbReference type="Gene3D" id="3.30.70.260">
    <property type="match status" value="1"/>
</dbReference>
<feature type="domain" description="ACT" evidence="20">
    <location>
        <begin position="347"/>
        <end position="428"/>
    </location>
</feature>
<evidence type="ECO:0000256" key="3">
    <source>
        <dbReference type="ARBA" id="ARBA00005062"/>
    </source>
</evidence>
<keyword evidence="10 18" id="KW-0560">Oxidoreductase</keyword>
<evidence type="ECO:0000256" key="7">
    <source>
        <dbReference type="ARBA" id="ARBA00022605"/>
    </source>
</evidence>
<evidence type="ECO:0000259" key="20">
    <source>
        <dbReference type="PROSITE" id="PS51671"/>
    </source>
</evidence>
<dbReference type="Pfam" id="PF03447">
    <property type="entry name" value="NAD_binding_3"/>
    <property type="match status" value="1"/>
</dbReference>
<dbReference type="GO" id="GO:0050661">
    <property type="term" value="F:NADP binding"/>
    <property type="evidence" value="ECO:0007669"/>
    <property type="project" value="InterPro"/>
</dbReference>
<evidence type="ECO:0000256" key="2">
    <source>
        <dbReference type="ARBA" id="ARBA00005056"/>
    </source>
</evidence>
<evidence type="ECO:0000256" key="13">
    <source>
        <dbReference type="ARBA" id="ARBA00044930"/>
    </source>
</evidence>
<protein>
    <recommendedName>
        <fullName evidence="6 18">Homoserine dehydrogenase</fullName>
        <ecNumber evidence="5 18">1.1.1.3</ecNumber>
    </recommendedName>
</protein>
<keyword evidence="8 18" id="KW-0791">Threonine biosynthesis</keyword>
<evidence type="ECO:0000256" key="19">
    <source>
        <dbReference type="RuleBase" id="RU004171"/>
    </source>
</evidence>
<dbReference type="SUPFAM" id="SSF55021">
    <property type="entry name" value="ACT-like"/>
    <property type="match status" value="1"/>
</dbReference>
<evidence type="ECO:0000256" key="11">
    <source>
        <dbReference type="ARBA" id="ARBA00023053"/>
    </source>
</evidence>
<evidence type="ECO:0000256" key="9">
    <source>
        <dbReference type="ARBA" id="ARBA00022857"/>
    </source>
</evidence>
<comment type="catalytic activity">
    <reaction evidence="15">
        <text>L-homoserine + NAD(+) = L-aspartate 4-semialdehyde + NADH + H(+)</text>
        <dbReference type="Rhea" id="RHEA:15757"/>
        <dbReference type="ChEBI" id="CHEBI:15378"/>
        <dbReference type="ChEBI" id="CHEBI:57476"/>
        <dbReference type="ChEBI" id="CHEBI:57540"/>
        <dbReference type="ChEBI" id="CHEBI:57945"/>
        <dbReference type="ChEBI" id="CHEBI:537519"/>
        <dbReference type="EC" id="1.1.1.3"/>
    </reaction>
    <physiologicalReaction direction="right-to-left" evidence="15">
        <dbReference type="Rhea" id="RHEA:15759"/>
    </physiologicalReaction>
</comment>
<dbReference type="GO" id="GO:0004412">
    <property type="term" value="F:homoserine dehydrogenase activity"/>
    <property type="evidence" value="ECO:0007669"/>
    <property type="project" value="UniProtKB-EC"/>
</dbReference>
<evidence type="ECO:0000256" key="16">
    <source>
        <dbReference type="PIRSR" id="PIRSR000098-1"/>
    </source>
</evidence>
<evidence type="ECO:0000256" key="14">
    <source>
        <dbReference type="ARBA" id="ARBA00048841"/>
    </source>
</evidence>
<dbReference type="SUPFAM" id="SSF51735">
    <property type="entry name" value="NAD(P)-binding Rossmann-fold domains"/>
    <property type="match status" value="1"/>
</dbReference>
<name>A0AAW9HUC3_9ACTO</name>
<dbReference type="RefSeq" id="WP_022866418.1">
    <property type="nucleotide sequence ID" value="NZ_JAWNFT010000004.1"/>
</dbReference>